<dbReference type="EMBL" id="BAABGA010000072">
    <property type="protein sequence ID" value="GAA4464599.1"/>
    <property type="molecule type" value="Genomic_DNA"/>
</dbReference>
<sequence length="70" mass="7085">MLGLLLLGPLLLGPLLLGPLLLGPLPLVSISTDLPAGWAGSGLGGKRRGGTEQANWRPKQMVGQVGPGAH</sequence>
<evidence type="ECO:0000256" key="1">
    <source>
        <dbReference type="SAM" id="MobiDB-lite"/>
    </source>
</evidence>
<name>A0ABP8NF94_9BACT</name>
<comment type="caution">
    <text evidence="2">The sequence shown here is derived from an EMBL/GenBank/DDBJ whole genome shotgun (WGS) entry which is preliminary data.</text>
</comment>
<proteinExistence type="predicted"/>
<gene>
    <name evidence="2" type="ORF">GCM10023156_51210</name>
</gene>
<protein>
    <submittedName>
        <fullName evidence="2">Uncharacterized protein</fullName>
    </submittedName>
</protein>
<keyword evidence="3" id="KW-1185">Reference proteome</keyword>
<reference evidence="3" key="1">
    <citation type="journal article" date="2019" name="Int. J. Syst. Evol. Microbiol.">
        <title>The Global Catalogue of Microorganisms (GCM) 10K type strain sequencing project: providing services to taxonomists for standard genome sequencing and annotation.</title>
        <authorList>
            <consortium name="The Broad Institute Genomics Platform"/>
            <consortium name="The Broad Institute Genome Sequencing Center for Infectious Disease"/>
            <person name="Wu L."/>
            <person name="Ma J."/>
        </authorList>
    </citation>
    <scope>NUCLEOTIDE SEQUENCE [LARGE SCALE GENOMIC DNA]</scope>
    <source>
        <strain evidence="3">JCM 17759</strain>
    </source>
</reference>
<evidence type="ECO:0000313" key="3">
    <source>
        <dbReference type="Proteomes" id="UP001500840"/>
    </source>
</evidence>
<feature type="region of interest" description="Disordered" evidence="1">
    <location>
        <begin position="39"/>
        <end position="70"/>
    </location>
</feature>
<dbReference type="Proteomes" id="UP001500840">
    <property type="component" value="Unassembled WGS sequence"/>
</dbReference>
<organism evidence="2 3">
    <name type="scientific">Novipirellula rosea</name>
    <dbReference type="NCBI Taxonomy" id="1031540"/>
    <lineage>
        <taxon>Bacteria</taxon>
        <taxon>Pseudomonadati</taxon>
        <taxon>Planctomycetota</taxon>
        <taxon>Planctomycetia</taxon>
        <taxon>Pirellulales</taxon>
        <taxon>Pirellulaceae</taxon>
        <taxon>Novipirellula</taxon>
    </lineage>
</organism>
<accession>A0ABP8NF94</accession>
<evidence type="ECO:0000313" key="2">
    <source>
        <dbReference type="EMBL" id="GAA4464599.1"/>
    </source>
</evidence>